<evidence type="ECO:0000259" key="8">
    <source>
        <dbReference type="PROSITE" id="PS50011"/>
    </source>
</evidence>
<keyword evidence="5 10" id="KW-0418">Kinase</keyword>
<evidence type="ECO:0000256" key="2">
    <source>
        <dbReference type="ARBA" id="ARBA00022553"/>
    </source>
</evidence>
<dbReference type="InterPro" id="IPR000719">
    <property type="entry name" value="Prot_kinase_dom"/>
</dbReference>
<evidence type="ECO:0000313" key="12">
    <source>
        <dbReference type="WormBase" id="C56G2.5"/>
    </source>
</evidence>
<dbReference type="SMR" id="G4S4W1"/>
<dbReference type="UCSC" id="C56G2.5">
    <property type="organism name" value="c. elegans"/>
</dbReference>
<sequence>MRKLSKRLLGTVHVATSSTPPGSPFSLVNRQFLLLPTMDKLMGEICREKQIVDRCKMSIDRKEPYDLISMKQQIEISLSKITAMKMRLFHMQNNSETHNSPCSINQQILNTQLLCHGARKVRESLRKDESPNEKVLRETEQTILVLNEKLDLLSNCCSQKESSLTPISVRRSRGGPSKTNNFPVAVSGFLKIRVTGLADLPNNTKHRSGRYASEHFAQLIKKKKSMFGRHGFRRYPNRSSAVNDYIIVIHVGGKEVATMVWNEKKTMVGGDEETIQLFKSRQLDFEIYHTDSRSLCAIGSMQLESLLDEHDAKFPFATFAHRVVNLIPEGTLHFQTTYSDPEQSMEKKLGDTCTDGVSKLAVSMRKSGSVLARGSKTFYSPRTAISLNQFVPLTPSMKSRTRRIDSLDSYRLISEIGVGAFGTVKLGQRIHDNMYCAIKIIEKDPRTRSFDTPELHILKVLHHPFICSLIASFIEKDALYLVLEFCEAGDLHTHLSRTAHGFTKKQVTFFAASIVLAVEYLHEKLYCHRDLKTENMMLTREGVLKIIDFGLCKRLSSREDKMCDIVGTTTHLAAEIFRREPYGISMDWWAVGVSLYQLRTREQPFYGTREVEMEKNSRVREWHIFNDLLIGLMANHPEARLGYHSTEDVKKHPFFMDTDFDAVLNSAIPPPYVPLLKPGLDLEYFEHQYHSEFDTSSSSFTSVNSFLNSDLTI</sequence>
<dbReference type="GO" id="GO:0005524">
    <property type="term" value="F:ATP binding"/>
    <property type="evidence" value="ECO:0007669"/>
    <property type="project" value="UniProtKB-UniRule"/>
</dbReference>
<feature type="binding site" evidence="7">
    <location>
        <position position="439"/>
    </location>
    <ligand>
        <name>ATP</name>
        <dbReference type="ChEBI" id="CHEBI:30616"/>
    </ligand>
</feature>
<dbReference type="STRING" id="6239.C56G2.5.1"/>
<dbReference type="WormBase" id="C56G2.5">
    <property type="protein sequence ID" value="CE44964"/>
    <property type="gene ID" value="WBGene00016980"/>
</dbReference>
<proteinExistence type="predicted"/>
<evidence type="ECO:0000256" key="1">
    <source>
        <dbReference type="ARBA" id="ARBA00022527"/>
    </source>
</evidence>
<evidence type="ECO:0000259" key="9">
    <source>
        <dbReference type="PROSITE" id="PS51285"/>
    </source>
</evidence>
<accession>G4S4W1</accession>
<dbReference type="Gene3D" id="1.10.510.10">
    <property type="entry name" value="Transferase(Phosphotransferase) domain 1"/>
    <property type="match status" value="1"/>
</dbReference>
<feature type="domain" description="Protein kinase" evidence="8">
    <location>
        <begin position="410"/>
        <end position="655"/>
    </location>
</feature>
<dbReference type="KEGG" id="cel:CELE_C56G2.5"/>
<evidence type="ECO:0000256" key="3">
    <source>
        <dbReference type="ARBA" id="ARBA00022679"/>
    </source>
</evidence>
<dbReference type="GO" id="GO:0004674">
    <property type="term" value="F:protein serine/threonine kinase activity"/>
    <property type="evidence" value="ECO:0000318"/>
    <property type="project" value="GO_Central"/>
</dbReference>
<dbReference type="CTD" id="183867"/>
<dbReference type="Proteomes" id="UP000001940">
    <property type="component" value="Chromosome III"/>
</dbReference>
<dbReference type="Bgee" id="WBGene00016980">
    <property type="expression patterns" value="Expressed in adult organism and 2 other cell types or tissues"/>
</dbReference>
<dbReference type="AGR" id="WB:WBGene00016980"/>
<keyword evidence="11" id="KW-1185">Reference proteome</keyword>
<dbReference type="SUPFAM" id="SSF56112">
    <property type="entry name" value="Protein kinase-like (PK-like)"/>
    <property type="match status" value="1"/>
</dbReference>
<dbReference type="PANTHER" id="PTHR24351">
    <property type="entry name" value="RIBOSOMAL PROTEIN S6 KINASE"/>
    <property type="match status" value="1"/>
</dbReference>
<keyword evidence="6 7" id="KW-0067">ATP-binding</keyword>
<name>G4S4W1_CAEEL</name>
<dbReference type="SMART" id="SM00220">
    <property type="entry name" value="S_TKc"/>
    <property type="match status" value="1"/>
</dbReference>
<evidence type="ECO:0000256" key="5">
    <source>
        <dbReference type="ARBA" id="ARBA00022777"/>
    </source>
</evidence>
<feature type="domain" description="AGC-kinase C-terminal" evidence="9">
    <location>
        <begin position="656"/>
        <end position="713"/>
    </location>
</feature>
<dbReference type="OMA" id="WNEKKTM"/>
<dbReference type="HOGENOM" id="CLU_406107_0_0_1"/>
<evidence type="ECO:0000313" key="10">
    <source>
        <dbReference type="EMBL" id="CCD66344.1"/>
    </source>
</evidence>
<dbReference type="FunFam" id="1.10.510.10:FF:001024">
    <property type="entry name" value="AGC protein kinase"/>
    <property type="match status" value="1"/>
</dbReference>
<keyword evidence="4 7" id="KW-0547">Nucleotide-binding</keyword>
<dbReference type="PaxDb" id="6239-C56G2.5"/>
<protein>
    <submittedName>
        <fullName evidence="10">Protein kinase domain-containing protein</fullName>
    </submittedName>
</protein>
<dbReference type="PROSITE" id="PS51285">
    <property type="entry name" value="AGC_KINASE_CTER"/>
    <property type="match status" value="1"/>
</dbReference>
<dbReference type="EMBL" id="BX284603">
    <property type="protein sequence ID" value="CCD66344.1"/>
    <property type="molecule type" value="Genomic_DNA"/>
</dbReference>
<keyword evidence="3" id="KW-0808">Transferase</keyword>
<dbReference type="GO" id="GO:0035556">
    <property type="term" value="P:intracellular signal transduction"/>
    <property type="evidence" value="ECO:0000318"/>
    <property type="project" value="GO_Central"/>
</dbReference>
<keyword evidence="2" id="KW-0597">Phosphoprotein</keyword>
<organism evidence="10 11">
    <name type="scientific">Caenorhabditis elegans</name>
    <dbReference type="NCBI Taxonomy" id="6239"/>
    <lineage>
        <taxon>Eukaryota</taxon>
        <taxon>Metazoa</taxon>
        <taxon>Ecdysozoa</taxon>
        <taxon>Nematoda</taxon>
        <taxon>Chromadorea</taxon>
        <taxon>Rhabditida</taxon>
        <taxon>Rhabditina</taxon>
        <taxon>Rhabditomorpha</taxon>
        <taxon>Rhabditoidea</taxon>
        <taxon>Rhabditidae</taxon>
        <taxon>Peloderinae</taxon>
        <taxon>Caenorhabditis</taxon>
    </lineage>
</organism>
<dbReference type="GeneID" id="183867"/>
<dbReference type="Pfam" id="PF00069">
    <property type="entry name" value="Pkinase"/>
    <property type="match status" value="1"/>
</dbReference>
<dbReference type="FunCoup" id="G4S4W1">
    <property type="interactions" value="7"/>
</dbReference>
<dbReference type="InterPro" id="IPR000961">
    <property type="entry name" value="AGC-kinase_C"/>
</dbReference>
<evidence type="ECO:0000313" key="11">
    <source>
        <dbReference type="Proteomes" id="UP000001940"/>
    </source>
</evidence>
<reference evidence="10 11" key="1">
    <citation type="journal article" date="1998" name="Science">
        <title>Genome sequence of the nematode C. elegans: a platform for investigating biology.</title>
        <authorList>
            <consortium name="The C. elegans sequencing consortium"/>
            <person name="Sulson J.E."/>
            <person name="Waterston R."/>
        </authorList>
    </citation>
    <scope>NUCLEOTIDE SEQUENCE [LARGE SCALE GENOMIC DNA]</scope>
    <source>
        <strain evidence="10 11">Bristol N2</strain>
    </source>
</reference>
<dbReference type="PhylomeDB" id="G4S4W1"/>
<dbReference type="InterPro" id="IPR011009">
    <property type="entry name" value="Kinase-like_dom_sf"/>
</dbReference>
<dbReference type="PROSITE" id="PS00108">
    <property type="entry name" value="PROTEIN_KINASE_ST"/>
    <property type="match status" value="1"/>
</dbReference>
<dbReference type="InParanoid" id="G4S4W1"/>
<dbReference type="PROSITE" id="PS00107">
    <property type="entry name" value="PROTEIN_KINASE_ATP"/>
    <property type="match status" value="1"/>
</dbReference>
<evidence type="ECO:0000256" key="4">
    <source>
        <dbReference type="ARBA" id="ARBA00022741"/>
    </source>
</evidence>
<evidence type="ECO:0000256" key="7">
    <source>
        <dbReference type="PROSITE-ProRule" id="PRU10141"/>
    </source>
</evidence>
<dbReference type="RefSeq" id="NP_498384.2">
    <property type="nucleotide sequence ID" value="NM_065983.3"/>
</dbReference>
<dbReference type="Gene3D" id="3.30.200.20">
    <property type="entry name" value="Phosphorylase Kinase, domain 1"/>
    <property type="match status" value="1"/>
</dbReference>
<keyword evidence="1" id="KW-0723">Serine/threonine-protein kinase</keyword>
<dbReference type="OrthoDB" id="5793021at2759"/>
<accession>Q09516</accession>
<dbReference type="InterPro" id="IPR017441">
    <property type="entry name" value="Protein_kinase_ATP_BS"/>
</dbReference>
<dbReference type="PROSITE" id="PS50011">
    <property type="entry name" value="PROTEIN_KINASE_DOM"/>
    <property type="match status" value="1"/>
</dbReference>
<dbReference type="AlphaFoldDB" id="G4S4W1"/>
<gene>
    <name evidence="10 12" type="ORF">C56G2.5</name>
    <name evidence="10" type="ORF">CELE_C56G2.5</name>
</gene>
<dbReference type="InterPro" id="IPR008271">
    <property type="entry name" value="Ser/Thr_kinase_AS"/>
</dbReference>
<dbReference type="eggNOG" id="KOG0694">
    <property type="taxonomic scope" value="Eukaryota"/>
</dbReference>
<evidence type="ECO:0000256" key="6">
    <source>
        <dbReference type="ARBA" id="ARBA00022840"/>
    </source>
</evidence>